<dbReference type="InterPro" id="IPR007210">
    <property type="entry name" value="ABC_Gly_betaine_transp_sub-bd"/>
</dbReference>
<protein>
    <submittedName>
        <fullName evidence="3">Glycine betaine transporter periplasmic subunit</fullName>
    </submittedName>
</protein>
<evidence type="ECO:0000313" key="4">
    <source>
        <dbReference type="Proteomes" id="UP000192273"/>
    </source>
</evidence>
<name>A0A1V0RMU1_9RHOB</name>
<dbReference type="Gene3D" id="3.40.190.100">
    <property type="entry name" value="Glycine betaine-binding periplasmic protein, domain 2"/>
    <property type="match status" value="1"/>
</dbReference>
<feature type="chain" id="PRO_5012640528" evidence="1">
    <location>
        <begin position="22"/>
        <end position="312"/>
    </location>
</feature>
<organism evidence="3 4">
    <name type="scientific">Roseovarius mucosus</name>
    <dbReference type="NCBI Taxonomy" id="215743"/>
    <lineage>
        <taxon>Bacteria</taxon>
        <taxon>Pseudomonadati</taxon>
        <taxon>Pseudomonadota</taxon>
        <taxon>Alphaproteobacteria</taxon>
        <taxon>Rhodobacterales</taxon>
        <taxon>Roseobacteraceae</taxon>
        <taxon>Roseovarius</taxon>
    </lineage>
</organism>
<gene>
    <name evidence="3" type="ORF">ROSMUCSMR3_01616</name>
</gene>
<proteinExistence type="predicted"/>
<dbReference type="Proteomes" id="UP000192273">
    <property type="component" value="Chromosome"/>
</dbReference>
<sequence length="312" mass="33234">MQLKIATALATTLAFSTASFAQDVVVGVPNWPSVTVTANVIKQVVETNMGLKVELQTGTNPVIFEALDKGSMHIHPEVWLPNQQGLVDQFAAKIELNSNSTSAVQGICVNQAALDAGIVDISDLTDPTKAALLDSDGNGKGEVFIGATGWASTTVEKAKAHGYGYDLVVDLVELDEGVAYSQLDTAIAGAKPWAGFCYKPHHLFTVHPEMTFLTEPAYDAAKWNALTPEEDADYLANSNVTMAWPPAFIQPVFAKDIEANAPQVAALMRNIDITADDLGAFSYSVVIDGKDAGAVAAEWITANPDRVAAWLK</sequence>
<reference evidence="3 4" key="1">
    <citation type="submission" date="2017-03" db="EMBL/GenBank/DDBJ databases">
        <title>Genome Sequence of Roseovarius mucosus strain SMR3 Isolated from a culture of the Diatom Skeletonema marinoi.</title>
        <authorList>
            <person name="Topel M."/>
            <person name="Pinder M."/>
            <person name="Johansson O.N."/>
            <person name="Kourtchenko O."/>
            <person name="Godhe A."/>
            <person name="Clarke A.K."/>
        </authorList>
    </citation>
    <scope>NUCLEOTIDE SEQUENCE [LARGE SCALE GENOMIC DNA]</scope>
    <source>
        <strain evidence="3 4">SMR3</strain>
    </source>
</reference>
<dbReference type="SUPFAM" id="SSF53850">
    <property type="entry name" value="Periplasmic binding protein-like II"/>
    <property type="match status" value="1"/>
</dbReference>
<dbReference type="Gene3D" id="3.10.105.10">
    <property type="entry name" value="Dipeptide-binding Protein, Domain 3"/>
    <property type="match status" value="2"/>
</dbReference>
<evidence type="ECO:0000256" key="1">
    <source>
        <dbReference type="SAM" id="SignalP"/>
    </source>
</evidence>
<dbReference type="OrthoDB" id="9787902at2"/>
<dbReference type="AlphaFoldDB" id="A0A1V0RMU1"/>
<evidence type="ECO:0000313" key="3">
    <source>
        <dbReference type="EMBL" id="ARE83100.1"/>
    </source>
</evidence>
<dbReference type="KEGG" id="rmm:ROSMUCSMR3_01616"/>
<dbReference type="GO" id="GO:0043190">
    <property type="term" value="C:ATP-binding cassette (ABC) transporter complex"/>
    <property type="evidence" value="ECO:0007669"/>
    <property type="project" value="InterPro"/>
</dbReference>
<accession>A0A1V0RMU1</accession>
<dbReference type="Pfam" id="PF04069">
    <property type="entry name" value="OpuAC"/>
    <property type="match status" value="1"/>
</dbReference>
<keyword evidence="4" id="KW-1185">Reference proteome</keyword>
<keyword evidence="1" id="KW-0732">Signal</keyword>
<dbReference type="EMBL" id="CP020474">
    <property type="protein sequence ID" value="ARE83100.1"/>
    <property type="molecule type" value="Genomic_DNA"/>
</dbReference>
<dbReference type="RefSeq" id="WP_081506988.1">
    <property type="nucleotide sequence ID" value="NZ_CP020474.1"/>
</dbReference>
<feature type="signal peptide" evidence="1">
    <location>
        <begin position="1"/>
        <end position="21"/>
    </location>
</feature>
<feature type="domain" description="ABC-type glycine betaine transport system substrate-binding" evidence="2">
    <location>
        <begin position="23"/>
        <end position="301"/>
    </location>
</feature>
<dbReference type="CDD" id="cd13642">
    <property type="entry name" value="PBP2_BCP_1"/>
    <property type="match status" value="1"/>
</dbReference>
<evidence type="ECO:0000259" key="2">
    <source>
        <dbReference type="Pfam" id="PF04069"/>
    </source>
</evidence>
<dbReference type="GO" id="GO:0022857">
    <property type="term" value="F:transmembrane transporter activity"/>
    <property type="evidence" value="ECO:0007669"/>
    <property type="project" value="InterPro"/>
</dbReference>